<organism evidence="1 2">
    <name type="scientific">Rhododendron molle</name>
    <name type="common">Chinese azalea</name>
    <name type="synonym">Azalea mollis</name>
    <dbReference type="NCBI Taxonomy" id="49168"/>
    <lineage>
        <taxon>Eukaryota</taxon>
        <taxon>Viridiplantae</taxon>
        <taxon>Streptophyta</taxon>
        <taxon>Embryophyta</taxon>
        <taxon>Tracheophyta</taxon>
        <taxon>Spermatophyta</taxon>
        <taxon>Magnoliopsida</taxon>
        <taxon>eudicotyledons</taxon>
        <taxon>Gunneridae</taxon>
        <taxon>Pentapetalae</taxon>
        <taxon>asterids</taxon>
        <taxon>Ericales</taxon>
        <taxon>Ericaceae</taxon>
        <taxon>Ericoideae</taxon>
        <taxon>Rhodoreae</taxon>
        <taxon>Rhododendron</taxon>
    </lineage>
</organism>
<name>A0ACC0MWF5_RHOML</name>
<reference evidence="1" key="1">
    <citation type="submission" date="2022-02" db="EMBL/GenBank/DDBJ databases">
        <title>Plant Genome Project.</title>
        <authorList>
            <person name="Zhang R.-G."/>
        </authorList>
    </citation>
    <scope>NUCLEOTIDE SEQUENCE</scope>
    <source>
        <strain evidence="1">AT1</strain>
    </source>
</reference>
<keyword evidence="2" id="KW-1185">Reference proteome</keyword>
<evidence type="ECO:0000313" key="2">
    <source>
        <dbReference type="Proteomes" id="UP001062846"/>
    </source>
</evidence>
<dbReference type="Proteomes" id="UP001062846">
    <property type="component" value="Chromosome 7"/>
</dbReference>
<gene>
    <name evidence="1" type="ORF">RHMOL_Rhmol07G0035100</name>
</gene>
<accession>A0ACC0MWF5</accession>
<proteinExistence type="predicted"/>
<evidence type="ECO:0000313" key="1">
    <source>
        <dbReference type="EMBL" id="KAI8545377.1"/>
    </source>
</evidence>
<comment type="caution">
    <text evidence="1">The sequence shown here is derived from an EMBL/GenBank/DDBJ whole genome shotgun (WGS) entry which is preliminary data.</text>
</comment>
<sequence length="430" mass="48700">MEISLKVAIIGAGLSGLVAARELLREGHRVVVYEKSNEPGGTWVYDTRVESDPLGLDPKREIVHSSLYSSLRTNTPRHLMGLSDYPFTDRVYGDPRNFPGHEEVLKFLKDFAREFGLTELIRFETEVVRVERLDSGDDDEWVVESTTGGASGEEEFQAVVVCTGHYTEPIVANLPGIEQWPGKQLHSHNYRVPDPFQNQVVVIIGSGPSAIDISREIASVAKQVHLSSRSPNVKVSNFDNTWQHSEVSTRNFLLTYATQTVHCRIGKPHLSLLSVVRYKYSFPFLRTNGIVSIDDYSVGPLYKHVFPPQLSPRLSFVGIAYSVGIFEAVELQTKWIARVLSGKAILPSEKEMLVDVEEHYRDMADRGVPKHHTHKIHPHEFEYLDMIADLAGVPPVPERIKEIHKRFLELVLSSGIDRKRYRDEWDPNNI</sequence>
<dbReference type="EMBL" id="CM046394">
    <property type="protein sequence ID" value="KAI8545377.1"/>
    <property type="molecule type" value="Genomic_DNA"/>
</dbReference>
<protein>
    <submittedName>
        <fullName evidence="1">Uncharacterized protein</fullName>
    </submittedName>
</protein>